<protein>
    <submittedName>
        <fullName evidence="2">HET-domain-containing protein</fullName>
    </submittedName>
</protein>
<evidence type="ECO:0000259" key="1">
    <source>
        <dbReference type="Pfam" id="PF06985"/>
    </source>
</evidence>
<proteinExistence type="predicted"/>
<feature type="domain" description="Heterokaryon incompatibility" evidence="1">
    <location>
        <begin position="102"/>
        <end position="257"/>
    </location>
</feature>
<reference evidence="2" key="1">
    <citation type="journal article" date="2020" name="Stud. Mycol.">
        <title>101 Dothideomycetes genomes: a test case for predicting lifestyles and emergence of pathogens.</title>
        <authorList>
            <person name="Haridas S."/>
            <person name="Albert R."/>
            <person name="Binder M."/>
            <person name="Bloem J."/>
            <person name="Labutti K."/>
            <person name="Salamov A."/>
            <person name="Andreopoulos B."/>
            <person name="Baker S."/>
            <person name="Barry K."/>
            <person name="Bills G."/>
            <person name="Bluhm B."/>
            <person name="Cannon C."/>
            <person name="Castanera R."/>
            <person name="Culley D."/>
            <person name="Daum C."/>
            <person name="Ezra D."/>
            <person name="Gonzalez J."/>
            <person name="Henrissat B."/>
            <person name="Kuo A."/>
            <person name="Liang C."/>
            <person name="Lipzen A."/>
            <person name="Lutzoni F."/>
            <person name="Magnuson J."/>
            <person name="Mondo S."/>
            <person name="Nolan M."/>
            <person name="Ohm R."/>
            <person name="Pangilinan J."/>
            <person name="Park H.-J."/>
            <person name="Ramirez L."/>
            <person name="Alfaro M."/>
            <person name="Sun H."/>
            <person name="Tritt A."/>
            <person name="Yoshinaga Y."/>
            <person name="Zwiers L.-H."/>
            <person name="Turgeon B."/>
            <person name="Goodwin S."/>
            <person name="Spatafora J."/>
            <person name="Crous P."/>
            <person name="Grigoriev I."/>
        </authorList>
    </citation>
    <scope>NUCLEOTIDE SEQUENCE</scope>
    <source>
        <strain evidence="2">CBS 122681</strain>
    </source>
</reference>
<dbReference type="PANTHER" id="PTHR33112:SF8">
    <property type="entry name" value="HETEROKARYON INCOMPATIBILITY DOMAIN-CONTAINING PROTEIN"/>
    <property type="match status" value="1"/>
</dbReference>
<evidence type="ECO:0000313" key="2">
    <source>
        <dbReference type="EMBL" id="KAF2661036.1"/>
    </source>
</evidence>
<keyword evidence="3" id="KW-1185">Reference proteome</keyword>
<gene>
    <name evidence="2" type="ORF">K491DRAFT_774331</name>
</gene>
<dbReference type="AlphaFoldDB" id="A0A6A6TNI3"/>
<dbReference type="PANTHER" id="PTHR33112">
    <property type="entry name" value="DOMAIN PROTEIN, PUTATIVE-RELATED"/>
    <property type="match status" value="1"/>
</dbReference>
<name>A0A6A6TNI3_9PLEO</name>
<evidence type="ECO:0000313" key="3">
    <source>
        <dbReference type="Proteomes" id="UP000799324"/>
    </source>
</evidence>
<dbReference type="OrthoDB" id="5125733at2759"/>
<organism evidence="2 3">
    <name type="scientific">Lophiostoma macrostomum CBS 122681</name>
    <dbReference type="NCBI Taxonomy" id="1314788"/>
    <lineage>
        <taxon>Eukaryota</taxon>
        <taxon>Fungi</taxon>
        <taxon>Dikarya</taxon>
        <taxon>Ascomycota</taxon>
        <taxon>Pezizomycotina</taxon>
        <taxon>Dothideomycetes</taxon>
        <taxon>Pleosporomycetidae</taxon>
        <taxon>Pleosporales</taxon>
        <taxon>Lophiostomataceae</taxon>
        <taxon>Lophiostoma</taxon>
    </lineage>
</organism>
<accession>A0A6A6TNI3</accession>
<dbReference type="Pfam" id="PF06985">
    <property type="entry name" value="HET"/>
    <property type="match status" value="1"/>
</dbReference>
<sequence>MTAPDGYQVIQSEWNHLFSVSCSASGDNPASTFLSTRPLVLDPSSACAFRVARDHLSRCTLDHVACAKPSSNLMPTRVIDLGASETLDTPYVLETQHCKGQYVALSYVWGVRDQPVMALVRTIEGLKHQIPMELLPTTLREALEVTKKMGLRYIWIDSLCIIQDDLFDREQEVGQMQSIYNGAYVTIVAANSTSCHDTFLHKQPRLKDDAGGSGGFEPFSLPYACPDGKMGQIILHPDYTFRPDSQPVNKRAWTLEERLLSPRLLIYGTSQMLWQCQSGLWELENRFNQYNWGNERLTSDFFQHHSHEPESETKPLSSEKRLQLRRLWGDIIRDYTCRHLTHAQDRLRAISGIATRFNQVLPSLTYLAGLWHEERKTNSYLLAQLLWVREPLIDSQKSPPDSLAPSWSWASVEGRINWLGEFDLSKDPPGQILGHSVQPVSARNPFGRVRKGTLTLKCPMRKVKGRIIRRTHLVDTPDAEWYFDAGDPSLSSMFRGKMCKVDFVTPAQECEVWFALLLEFAGLILRPTVGDGVFTRIGMFHFLGSPDLRYYKDWESEEPELAGSDYFQGCLVRDLTLL</sequence>
<dbReference type="InterPro" id="IPR010730">
    <property type="entry name" value="HET"/>
</dbReference>
<dbReference type="EMBL" id="MU004296">
    <property type="protein sequence ID" value="KAF2661036.1"/>
    <property type="molecule type" value="Genomic_DNA"/>
</dbReference>
<dbReference type="Proteomes" id="UP000799324">
    <property type="component" value="Unassembled WGS sequence"/>
</dbReference>